<dbReference type="Proteomes" id="UP001364617">
    <property type="component" value="Unassembled WGS sequence"/>
</dbReference>
<dbReference type="EMBL" id="JAYKXH010000004">
    <property type="protein sequence ID" value="KAK7171741.1"/>
    <property type="molecule type" value="Genomic_DNA"/>
</dbReference>
<evidence type="ECO:0000313" key="1">
    <source>
        <dbReference type="EMBL" id="KAK7171741.1"/>
    </source>
</evidence>
<reference evidence="1 2" key="1">
    <citation type="submission" date="2024-02" db="EMBL/GenBank/DDBJ databases">
        <title>Chromosome-level genome assembly of the Eurasian Minnow (Phoxinus phoxinus).</title>
        <authorList>
            <person name="Oriowo T.O."/>
            <person name="Martin S."/>
            <person name="Stange M."/>
            <person name="Chrysostomakis Y."/>
            <person name="Brown T."/>
            <person name="Winkler S."/>
            <person name="Kukowka S."/>
            <person name="Myers E.W."/>
            <person name="Bohne A."/>
        </authorList>
    </citation>
    <scope>NUCLEOTIDE SEQUENCE [LARGE SCALE GENOMIC DNA]</scope>
    <source>
        <strain evidence="1">ZFMK-TIS-60720</strain>
        <tissue evidence="1">Whole Organism</tissue>
    </source>
</reference>
<proteinExistence type="predicted"/>
<dbReference type="AlphaFoldDB" id="A0AAN9HDU7"/>
<accession>A0AAN9HDU7</accession>
<organism evidence="1 2">
    <name type="scientific">Phoxinus phoxinus</name>
    <name type="common">Eurasian minnow</name>
    <dbReference type="NCBI Taxonomy" id="58324"/>
    <lineage>
        <taxon>Eukaryota</taxon>
        <taxon>Metazoa</taxon>
        <taxon>Chordata</taxon>
        <taxon>Craniata</taxon>
        <taxon>Vertebrata</taxon>
        <taxon>Euteleostomi</taxon>
        <taxon>Actinopterygii</taxon>
        <taxon>Neopterygii</taxon>
        <taxon>Teleostei</taxon>
        <taxon>Ostariophysi</taxon>
        <taxon>Cypriniformes</taxon>
        <taxon>Leuciscidae</taxon>
        <taxon>Phoxininae</taxon>
        <taxon>Phoxinus</taxon>
    </lineage>
</organism>
<keyword evidence="2" id="KW-1185">Reference proteome</keyword>
<dbReference type="Pfam" id="PF15219">
    <property type="entry name" value="TEX12"/>
    <property type="match status" value="1"/>
</dbReference>
<dbReference type="PANTHER" id="PTHR37349">
    <property type="entry name" value="TESTIS-EXPRESSED PROTEIN 12"/>
    <property type="match status" value="1"/>
</dbReference>
<comment type="caution">
    <text evidence="1">The sequence shown here is derived from an EMBL/GenBank/DDBJ whole genome shotgun (WGS) entry which is preliminary data.</text>
</comment>
<sequence>MTQRGLESIKEESMAVRGTEMKRCQAKIREVENAPFAETSPAKKMKTQHFRSAAGDMAYGFETALAEANREVNGIFSKYSEVLRERAAVDASQLGELEDILTEARSLESHLKEKKEHLRRSLALISDKLQG</sequence>
<name>A0AAN9HDU7_9TELE</name>
<dbReference type="InterPro" id="IPR029193">
    <property type="entry name" value="TEX12"/>
</dbReference>
<gene>
    <name evidence="1" type="ORF">R3I93_004132</name>
</gene>
<protein>
    <submittedName>
        <fullName evidence="1">Uncharacterized protein</fullName>
    </submittedName>
</protein>
<evidence type="ECO:0000313" key="2">
    <source>
        <dbReference type="Proteomes" id="UP001364617"/>
    </source>
</evidence>
<dbReference type="PANTHER" id="PTHR37349:SF1">
    <property type="entry name" value="TESTIS-EXPRESSED PROTEIN 12"/>
    <property type="match status" value="1"/>
</dbReference>